<evidence type="ECO:0000313" key="2">
    <source>
        <dbReference type="EMBL" id="KAK5986163.1"/>
    </source>
</evidence>
<dbReference type="AlphaFoldDB" id="A0AAN8IWA7"/>
<dbReference type="Proteomes" id="UP001331761">
    <property type="component" value="Unassembled WGS sequence"/>
</dbReference>
<comment type="caution">
    <text evidence="2">The sequence shown here is derived from an EMBL/GenBank/DDBJ whole genome shotgun (WGS) entry which is preliminary data.</text>
</comment>
<accession>A0AAN8IWA7</accession>
<reference evidence="2 3" key="1">
    <citation type="submission" date="2019-10" db="EMBL/GenBank/DDBJ databases">
        <title>Assembly and Annotation for the nematode Trichostrongylus colubriformis.</title>
        <authorList>
            <person name="Martin J."/>
        </authorList>
    </citation>
    <scope>NUCLEOTIDE SEQUENCE [LARGE SCALE GENOMIC DNA]</scope>
    <source>
        <strain evidence="2">G859</strain>
        <tissue evidence="2">Whole worm</tissue>
    </source>
</reference>
<name>A0AAN8IWA7_TRICO</name>
<keyword evidence="3" id="KW-1185">Reference proteome</keyword>
<feature type="compositionally biased region" description="Polar residues" evidence="1">
    <location>
        <begin position="7"/>
        <end position="21"/>
    </location>
</feature>
<feature type="region of interest" description="Disordered" evidence="1">
    <location>
        <begin position="1"/>
        <end position="21"/>
    </location>
</feature>
<gene>
    <name evidence="2" type="ORF">GCK32_000737</name>
</gene>
<sequence>MEHQLHMPSSTMQTSGVVSSTTVNALPTAPTRADIDTHAPYHGHAVSKNVAPQLQESSTLASRPASISLPSHALGRSAPQSEIKQCSSPNFARSQALSHSVMSNPLISPSRFLSARDRCEVRILSRGRAVVEARSMSVPKPTEESWKATTYKAIMTPPYILRRTGDKRQQGR</sequence>
<evidence type="ECO:0000313" key="3">
    <source>
        <dbReference type="Proteomes" id="UP001331761"/>
    </source>
</evidence>
<proteinExistence type="predicted"/>
<dbReference type="EMBL" id="WIXE01000938">
    <property type="protein sequence ID" value="KAK5986163.1"/>
    <property type="molecule type" value="Genomic_DNA"/>
</dbReference>
<protein>
    <submittedName>
        <fullName evidence="2">Uncharacterized protein</fullName>
    </submittedName>
</protein>
<evidence type="ECO:0000256" key="1">
    <source>
        <dbReference type="SAM" id="MobiDB-lite"/>
    </source>
</evidence>
<organism evidence="2 3">
    <name type="scientific">Trichostrongylus colubriformis</name>
    <name type="common">Black scour worm</name>
    <dbReference type="NCBI Taxonomy" id="6319"/>
    <lineage>
        <taxon>Eukaryota</taxon>
        <taxon>Metazoa</taxon>
        <taxon>Ecdysozoa</taxon>
        <taxon>Nematoda</taxon>
        <taxon>Chromadorea</taxon>
        <taxon>Rhabditida</taxon>
        <taxon>Rhabditina</taxon>
        <taxon>Rhabditomorpha</taxon>
        <taxon>Strongyloidea</taxon>
        <taxon>Trichostrongylidae</taxon>
        <taxon>Trichostrongylus</taxon>
    </lineage>
</organism>